<dbReference type="GO" id="GO:0030170">
    <property type="term" value="F:pyridoxal phosphate binding"/>
    <property type="evidence" value="ECO:0007669"/>
    <property type="project" value="InterPro"/>
</dbReference>
<evidence type="ECO:0000313" key="6">
    <source>
        <dbReference type="EMBL" id="RDY32662.1"/>
    </source>
</evidence>
<evidence type="ECO:0000313" key="7">
    <source>
        <dbReference type="Proteomes" id="UP000216411"/>
    </source>
</evidence>
<reference evidence="6" key="3">
    <citation type="submission" date="2018-07" db="EMBL/GenBank/DDBJ databases">
        <authorList>
            <person name="Quirk P.G."/>
            <person name="Krulwich T.A."/>
        </authorList>
    </citation>
    <scope>NUCLEOTIDE SEQUENCE</scope>
    <source>
        <strain evidence="6">CCRI-19302</strain>
    </source>
</reference>
<dbReference type="Gene3D" id="3.40.640.10">
    <property type="entry name" value="Type I PLP-dependent aspartate aminotransferase-like (Major domain)"/>
    <property type="match status" value="1"/>
</dbReference>
<dbReference type="InterPro" id="IPR015424">
    <property type="entry name" value="PyrdxlP-dep_Trfase"/>
</dbReference>
<dbReference type="InterPro" id="IPR015422">
    <property type="entry name" value="PyrdxlP-dep_Trfase_small"/>
</dbReference>
<dbReference type="InterPro" id="IPR015421">
    <property type="entry name" value="PyrdxlP-dep_Trfase_major"/>
</dbReference>
<organism evidence="5 8">
    <name type="scientific">Lachnotalea glycerini</name>
    <dbReference type="NCBI Taxonomy" id="1763509"/>
    <lineage>
        <taxon>Bacteria</taxon>
        <taxon>Bacillati</taxon>
        <taxon>Bacillota</taxon>
        <taxon>Clostridia</taxon>
        <taxon>Lachnospirales</taxon>
        <taxon>Lachnospiraceae</taxon>
        <taxon>Lachnotalea</taxon>
    </lineage>
</organism>
<dbReference type="RefSeq" id="WP_094379319.1">
    <property type="nucleotide sequence ID" value="NZ_NOKA02000003.1"/>
</dbReference>
<keyword evidence="1 5" id="KW-0032">Aminotransferase</keyword>
<comment type="caution">
    <text evidence="5">The sequence shown here is derived from an EMBL/GenBank/DDBJ whole genome shotgun (WGS) entry which is preliminary data.</text>
</comment>
<keyword evidence="7" id="KW-1185">Reference proteome</keyword>
<gene>
    <name evidence="5" type="ORF">C8E03_102495</name>
    <name evidence="6" type="ORF">CG710_004340</name>
</gene>
<dbReference type="Proteomes" id="UP000247523">
    <property type="component" value="Unassembled WGS sequence"/>
</dbReference>
<dbReference type="Proteomes" id="UP000216411">
    <property type="component" value="Unassembled WGS sequence"/>
</dbReference>
<dbReference type="EMBL" id="QICS01000002">
    <property type="protein sequence ID" value="PXV93720.1"/>
    <property type="molecule type" value="Genomic_DNA"/>
</dbReference>
<dbReference type="EMBL" id="NOKA02000003">
    <property type="protein sequence ID" value="RDY32662.1"/>
    <property type="molecule type" value="Genomic_DNA"/>
</dbReference>
<evidence type="ECO:0000256" key="3">
    <source>
        <dbReference type="ARBA" id="ARBA00022898"/>
    </source>
</evidence>
<dbReference type="InterPro" id="IPR005814">
    <property type="entry name" value="Aminotrans_3"/>
</dbReference>
<dbReference type="PANTHER" id="PTHR42684:SF3">
    <property type="entry name" value="ADENOSYLMETHIONINE-8-AMINO-7-OXONONANOATE AMINOTRANSFERASE"/>
    <property type="match status" value="1"/>
</dbReference>
<dbReference type="SUPFAM" id="SSF53383">
    <property type="entry name" value="PLP-dependent transferases"/>
    <property type="match status" value="1"/>
</dbReference>
<reference evidence="6 7" key="1">
    <citation type="journal article" date="2017" name="Genome Announc.">
        <title>Draft Genome Sequence of a Sporulating and Motile Strain of Lachnotalea glycerini Isolated from Water in Quebec City, Canada.</title>
        <authorList>
            <person name="Maheux A.F."/>
            <person name="Boudreau D.K."/>
            <person name="Berube E."/>
            <person name="Boissinot M."/>
            <person name="Raymond F."/>
            <person name="Brodeur S."/>
            <person name="Corbeil J."/>
            <person name="Isabel S."/>
            <person name="Omar R.F."/>
            <person name="Bergeron M.G."/>
        </authorList>
    </citation>
    <scope>NUCLEOTIDE SEQUENCE [LARGE SCALE GENOMIC DNA]</scope>
    <source>
        <strain evidence="6 7">CCRI-19302</strain>
    </source>
</reference>
<dbReference type="PIRSF" id="PIRSF000521">
    <property type="entry name" value="Transaminase_4ab_Lys_Orn"/>
    <property type="match status" value="1"/>
</dbReference>
<accession>A0A255I1W3</accession>
<reference evidence="5 8" key="2">
    <citation type="submission" date="2018-05" db="EMBL/GenBank/DDBJ databases">
        <title>Genomic Encyclopedia of Type Strains, Phase IV (KMG-IV): sequencing the most valuable type-strain genomes for metagenomic binning, comparative biology and taxonomic classification.</title>
        <authorList>
            <person name="Goeker M."/>
        </authorList>
    </citation>
    <scope>NUCLEOTIDE SEQUENCE [LARGE SCALE GENOMIC DNA]</scope>
    <source>
        <strain evidence="5 8">DSM 28816</strain>
    </source>
</reference>
<evidence type="ECO:0000313" key="5">
    <source>
        <dbReference type="EMBL" id="PXV93720.1"/>
    </source>
</evidence>
<protein>
    <submittedName>
        <fullName evidence="5">Adenosylmethionine-8-amino-7-oxononanoate aminotransferase</fullName>
    </submittedName>
    <submittedName>
        <fullName evidence="6">Aspartate aminotransferase family protein</fullName>
    </submittedName>
</protein>
<dbReference type="Gene3D" id="3.90.1150.10">
    <property type="entry name" value="Aspartate Aminotransferase, domain 1"/>
    <property type="match status" value="1"/>
</dbReference>
<name>A0A255I1W3_9FIRM</name>
<evidence type="ECO:0000256" key="2">
    <source>
        <dbReference type="ARBA" id="ARBA00022679"/>
    </source>
</evidence>
<dbReference type="OrthoDB" id="9807885at2"/>
<comment type="similarity">
    <text evidence="4">Belongs to the class-III pyridoxal-phosphate-dependent aminotransferase family.</text>
</comment>
<dbReference type="CDD" id="cd00610">
    <property type="entry name" value="OAT_like"/>
    <property type="match status" value="1"/>
</dbReference>
<dbReference type="PANTHER" id="PTHR42684">
    <property type="entry name" value="ADENOSYLMETHIONINE-8-AMINO-7-OXONONANOATE AMINOTRANSFERASE"/>
    <property type="match status" value="1"/>
</dbReference>
<dbReference type="GO" id="GO:0004015">
    <property type="term" value="F:adenosylmethionine-8-amino-7-oxononanoate transaminase activity"/>
    <property type="evidence" value="ECO:0007669"/>
    <property type="project" value="TreeGrafter"/>
</dbReference>
<evidence type="ECO:0000256" key="4">
    <source>
        <dbReference type="RuleBase" id="RU003560"/>
    </source>
</evidence>
<evidence type="ECO:0000313" key="8">
    <source>
        <dbReference type="Proteomes" id="UP000247523"/>
    </source>
</evidence>
<dbReference type="Pfam" id="PF00202">
    <property type="entry name" value="Aminotran_3"/>
    <property type="match status" value="1"/>
</dbReference>
<dbReference type="GO" id="GO:0009102">
    <property type="term" value="P:biotin biosynthetic process"/>
    <property type="evidence" value="ECO:0007669"/>
    <property type="project" value="TreeGrafter"/>
</dbReference>
<keyword evidence="3 4" id="KW-0663">Pyridoxal phosphate</keyword>
<proteinExistence type="inferred from homology"/>
<dbReference type="AlphaFoldDB" id="A0A255I1W3"/>
<sequence length="442" mass="50291">MNTINLRTMMEQNEEINYPIWHPFSTVAKNYFNQLMIERGNGIYVYDNNNKRYIDACSGLWNVSLGYGNSKIKDYINKQLDKISYCSLFEHTNSTAILAANKILDLLPDSMNKIQFTCSGSESVDLAIKTMREYWKIRGKETKDKIICIKKSYHGTYYGSMSVSGITQEETRRYGPLLPNIVDLDIPNAKMVEQEFTECAEQLEHYIRENHESIAGIIIEPVLVSAGFEIIPINYMNRLYKICEDNQVLFTMDEVALGFYRTGKAFYFNYTDFVPDILCMAKGINSGYLPLGAVTIHDKIVQVYKKSGACLAHGSTQAGNVLACAAAVAALEEYKELNIENNVLQEGIYFKSELASKLNRCNNVKEIRGIGLLLSIDLVHENKIDCLDEKKICYIQSMLSKEGLLVYRSMAGLILLPMLNIKREESNNIITILKSFFSNYLF</sequence>
<evidence type="ECO:0000256" key="1">
    <source>
        <dbReference type="ARBA" id="ARBA00022576"/>
    </source>
</evidence>
<keyword evidence="2 5" id="KW-0808">Transferase</keyword>